<feature type="compositionally biased region" description="Low complexity" evidence="1">
    <location>
        <begin position="95"/>
        <end position="115"/>
    </location>
</feature>
<dbReference type="EMBL" id="BAAARJ010000019">
    <property type="protein sequence ID" value="GAA2630869.1"/>
    <property type="molecule type" value="Genomic_DNA"/>
</dbReference>
<accession>A0ABN3QNB3</accession>
<sequence length="156" mass="15359">MGACQGVPPAEVRDLVRRLLADAGRAERDVTALATVAARAGEPALLALAARLSVPLLTYGPTELARVRVPHPSAFSHSALGTPSVAEAAALLAARGAGTDAAEGPPGAAAALLAPKTKSRPPHGAPARATAALAHAPALGASDVRAAGDQNHAEAS</sequence>
<organism evidence="3 4">
    <name type="scientific">Streptomyces axinellae</name>
    <dbReference type="NCBI Taxonomy" id="552788"/>
    <lineage>
        <taxon>Bacteria</taxon>
        <taxon>Bacillati</taxon>
        <taxon>Actinomycetota</taxon>
        <taxon>Actinomycetes</taxon>
        <taxon>Kitasatosporales</taxon>
        <taxon>Streptomycetaceae</taxon>
        <taxon>Streptomyces</taxon>
    </lineage>
</organism>
<dbReference type="Pfam" id="PF01890">
    <property type="entry name" value="CbiG_C"/>
    <property type="match status" value="1"/>
</dbReference>
<protein>
    <recommendedName>
        <fullName evidence="2">CobE/GbiG C-terminal domain-containing protein</fullName>
    </recommendedName>
</protein>
<evidence type="ECO:0000259" key="2">
    <source>
        <dbReference type="Pfam" id="PF01890"/>
    </source>
</evidence>
<dbReference type="InterPro" id="IPR002750">
    <property type="entry name" value="CobE/GbiG_C"/>
</dbReference>
<feature type="compositionally biased region" description="Low complexity" evidence="1">
    <location>
        <begin position="125"/>
        <end position="134"/>
    </location>
</feature>
<comment type="caution">
    <text evidence="3">The sequence shown here is derived from an EMBL/GenBank/DDBJ whole genome shotgun (WGS) entry which is preliminary data.</text>
</comment>
<dbReference type="Proteomes" id="UP001501447">
    <property type="component" value="Unassembled WGS sequence"/>
</dbReference>
<proteinExistence type="predicted"/>
<dbReference type="PANTHER" id="PTHR37477">
    <property type="entry name" value="COBALT-PRECORRIN-5A HYDROLASE"/>
    <property type="match status" value="1"/>
</dbReference>
<dbReference type="InterPro" id="IPR036518">
    <property type="entry name" value="CobE/GbiG_C_sf"/>
</dbReference>
<evidence type="ECO:0000256" key="1">
    <source>
        <dbReference type="SAM" id="MobiDB-lite"/>
    </source>
</evidence>
<dbReference type="InterPro" id="IPR052553">
    <property type="entry name" value="CbiG_hydrolase"/>
</dbReference>
<dbReference type="SUPFAM" id="SSF159664">
    <property type="entry name" value="CobE/GbiG C-terminal domain-like"/>
    <property type="match status" value="1"/>
</dbReference>
<keyword evidence="4" id="KW-1185">Reference proteome</keyword>
<feature type="domain" description="CobE/GbiG C-terminal" evidence="2">
    <location>
        <begin position="1"/>
        <end position="134"/>
    </location>
</feature>
<gene>
    <name evidence="3" type="ORF">GCM10009863_53120</name>
</gene>
<dbReference type="PANTHER" id="PTHR37477:SF1">
    <property type="entry name" value="COBALT-PRECORRIN-5A HYDROLASE"/>
    <property type="match status" value="1"/>
</dbReference>
<name>A0ABN3QNB3_9ACTN</name>
<evidence type="ECO:0000313" key="4">
    <source>
        <dbReference type="Proteomes" id="UP001501447"/>
    </source>
</evidence>
<dbReference type="Gene3D" id="3.30.420.180">
    <property type="entry name" value="CobE/GbiG C-terminal domain"/>
    <property type="match status" value="1"/>
</dbReference>
<feature type="region of interest" description="Disordered" evidence="1">
    <location>
        <begin position="95"/>
        <end position="134"/>
    </location>
</feature>
<evidence type="ECO:0000313" key="3">
    <source>
        <dbReference type="EMBL" id="GAA2630869.1"/>
    </source>
</evidence>
<reference evidence="3 4" key="1">
    <citation type="journal article" date="2019" name="Int. J. Syst. Evol. Microbiol.">
        <title>The Global Catalogue of Microorganisms (GCM) 10K type strain sequencing project: providing services to taxonomists for standard genome sequencing and annotation.</title>
        <authorList>
            <consortium name="The Broad Institute Genomics Platform"/>
            <consortium name="The Broad Institute Genome Sequencing Center for Infectious Disease"/>
            <person name="Wu L."/>
            <person name="Ma J."/>
        </authorList>
    </citation>
    <scope>NUCLEOTIDE SEQUENCE [LARGE SCALE GENOMIC DNA]</scope>
    <source>
        <strain evidence="3 4">JCM 16373</strain>
    </source>
</reference>